<dbReference type="Proteomes" id="UP000634136">
    <property type="component" value="Unassembled WGS sequence"/>
</dbReference>
<feature type="compositionally biased region" description="Basic and acidic residues" evidence="1">
    <location>
        <begin position="373"/>
        <end position="384"/>
    </location>
</feature>
<gene>
    <name evidence="2" type="ORF">G2W53_011667</name>
</gene>
<dbReference type="SMART" id="SM00367">
    <property type="entry name" value="LRR_CC"/>
    <property type="match status" value="6"/>
</dbReference>
<evidence type="ECO:0000313" key="2">
    <source>
        <dbReference type="EMBL" id="KAF7836808.1"/>
    </source>
</evidence>
<feature type="region of interest" description="Disordered" evidence="1">
    <location>
        <begin position="350"/>
        <end position="384"/>
    </location>
</feature>
<evidence type="ECO:0000313" key="3">
    <source>
        <dbReference type="Proteomes" id="UP000634136"/>
    </source>
</evidence>
<comment type="caution">
    <text evidence="2">The sequence shown here is derived from an EMBL/GenBank/DDBJ whole genome shotgun (WGS) entry which is preliminary data.</text>
</comment>
<dbReference type="EMBL" id="JAAIUW010000004">
    <property type="protein sequence ID" value="KAF7836808.1"/>
    <property type="molecule type" value="Genomic_DNA"/>
</dbReference>
<feature type="region of interest" description="Disordered" evidence="1">
    <location>
        <begin position="165"/>
        <end position="195"/>
    </location>
</feature>
<dbReference type="GO" id="GO:0019005">
    <property type="term" value="C:SCF ubiquitin ligase complex"/>
    <property type="evidence" value="ECO:0007669"/>
    <property type="project" value="TreeGrafter"/>
</dbReference>
<dbReference type="PANTHER" id="PTHR13318:SF101">
    <property type="entry name" value="F-BOX_LRR PROTEIN"/>
    <property type="match status" value="1"/>
</dbReference>
<evidence type="ECO:0000256" key="1">
    <source>
        <dbReference type="SAM" id="MobiDB-lite"/>
    </source>
</evidence>
<feature type="region of interest" description="Disordered" evidence="1">
    <location>
        <begin position="86"/>
        <end position="111"/>
    </location>
</feature>
<dbReference type="GO" id="GO:0031146">
    <property type="term" value="P:SCF-dependent proteasomal ubiquitin-dependent protein catabolic process"/>
    <property type="evidence" value="ECO:0007669"/>
    <property type="project" value="TreeGrafter"/>
</dbReference>
<dbReference type="InterPro" id="IPR006553">
    <property type="entry name" value="Leu-rich_rpt_Cys-con_subtyp"/>
</dbReference>
<dbReference type="AlphaFoldDB" id="A0A834X253"/>
<accession>A0A834X253</accession>
<dbReference type="OrthoDB" id="10257471at2759"/>
<feature type="compositionally biased region" description="Low complexity" evidence="1">
    <location>
        <begin position="167"/>
        <end position="180"/>
    </location>
</feature>
<organism evidence="2 3">
    <name type="scientific">Senna tora</name>
    <dbReference type="NCBI Taxonomy" id="362788"/>
    <lineage>
        <taxon>Eukaryota</taxon>
        <taxon>Viridiplantae</taxon>
        <taxon>Streptophyta</taxon>
        <taxon>Embryophyta</taxon>
        <taxon>Tracheophyta</taxon>
        <taxon>Spermatophyta</taxon>
        <taxon>Magnoliopsida</taxon>
        <taxon>eudicotyledons</taxon>
        <taxon>Gunneridae</taxon>
        <taxon>Pentapetalae</taxon>
        <taxon>rosids</taxon>
        <taxon>fabids</taxon>
        <taxon>Fabales</taxon>
        <taxon>Fabaceae</taxon>
        <taxon>Caesalpinioideae</taxon>
        <taxon>Cassia clade</taxon>
        <taxon>Senna</taxon>
    </lineage>
</organism>
<dbReference type="PANTHER" id="PTHR13318">
    <property type="entry name" value="PARTNER OF PAIRED, ISOFORM B-RELATED"/>
    <property type="match status" value="1"/>
</dbReference>
<feature type="compositionally biased region" description="Basic and acidic residues" evidence="1">
    <location>
        <begin position="272"/>
        <end position="282"/>
    </location>
</feature>
<dbReference type="InterPro" id="IPR032675">
    <property type="entry name" value="LRR_dom_sf"/>
</dbReference>
<proteinExistence type="predicted"/>
<feature type="region of interest" description="Disordered" evidence="1">
    <location>
        <begin position="1"/>
        <end position="66"/>
    </location>
</feature>
<feature type="compositionally biased region" description="Low complexity" evidence="1">
    <location>
        <begin position="25"/>
        <end position="44"/>
    </location>
</feature>
<sequence>MVQTKTTPKASKPKEPITPSQTHEPSAPQLLSPNLSSSSSPSFSVQPRPTSPSALGSDSVPGSGTVRRRSVRLLLASQMDLDTRALTDSTSDSCRERKGRSGVGGSCPLSEDGKVERKVAGLVGASGVGHLDNEELGLDSRGSGTRVLKVKEKIDDVRVDLLNKMNGNGSESGQCGSSSGIPGSKSRKAKGKRELSTNVDLNSFECRGDDRSKGFLSLRSGKKILKRGMDSATLEGNTVEESESQEQNNDDIRNGISVDEDGSGGAKRAKKMSKEKGKKEMGNDDLLSNEHPVHRDGSNSVVRRGKRKVSGDSEKADVLENVVEGPSSTDVLPNVIGKVELGVESSNGISDINTNHLEDNAAPQDQEQLRNTNTREHGSRRNGYMERFRDIARENASRFAHFAADEEPNGLPNEAEVAKEIEDWPGPFSTAMKIIKDRTSKSMQTQGASSERSLPATINWAPKKNEGQIGAIFSIPSLRELCLNILAKNADAIVSLDSVPDAIRHKLSQLLCDSRKMNNQFFELLLSGSPTEIRLRDCSWMTEDQFTKSFQMCNTSSLVVLQLDQCGRCLPDYVLLATLAQAPRHLPRLTSLSLSGACRLSDVGLSSLVSSAPALQSINLSQCSLLTSTSLYILADSLGSLLKELYLDDCQSIDATLILPALVKLEHLEVLSVAGIQTVCDDFIKDYITLCGHNMKELILKDCVNLTDSSMEVIVKHCPGLCALDLRNLSKLTDSSMAYLTNGCHGLHMLKLCRNPFSDEAIAAFLETTGESLRELSLNNVNKVGHHTALSLAGHAKNLHTLDLSWCRNLTDNAITDYFLNGHSNPEVQIIGLKMSPLLQHVKAHDTQQYALHYSSASSQI</sequence>
<dbReference type="Gene3D" id="3.80.10.10">
    <property type="entry name" value="Ribonuclease Inhibitor"/>
    <property type="match status" value="2"/>
</dbReference>
<name>A0A834X253_9FABA</name>
<reference evidence="2" key="1">
    <citation type="submission" date="2020-09" db="EMBL/GenBank/DDBJ databases">
        <title>Genome-Enabled Discovery of Anthraquinone Biosynthesis in Senna tora.</title>
        <authorList>
            <person name="Kang S.-H."/>
            <person name="Pandey R.P."/>
            <person name="Lee C.-M."/>
            <person name="Sim J.-S."/>
            <person name="Jeong J.-T."/>
            <person name="Choi B.-S."/>
            <person name="Jung M."/>
            <person name="Ginzburg D."/>
            <person name="Zhao K."/>
            <person name="Won S.Y."/>
            <person name="Oh T.-J."/>
            <person name="Yu Y."/>
            <person name="Kim N.-H."/>
            <person name="Lee O.R."/>
            <person name="Lee T.-H."/>
            <person name="Bashyal P."/>
            <person name="Kim T.-S."/>
            <person name="Lee W.-H."/>
            <person name="Kawkins C."/>
            <person name="Kim C.-K."/>
            <person name="Kim J.S."/>
            <person name="Ahn B.O."/>
            <person name="Rhee S.Y."/>
            <person name="Sohng J.K."/>
        </authorList>
    </citation>
    <scope>NUCLEOTIDE SEQUENCE</scope>
    <source>
        <tissue evidence="2">Leaf</tissue>
    </source>
</reference>
<dbReference type="SUPFAM" id="SSF52047">
    <property type="entry name" value="RNI-like"/>
    <property type="match status" value="1"/>
</dbReference>
<keyword evidence="3" id="KW-1185">Reference proteome</keyword>
<feature type="region of interest" description="Disordered" evidence="1">
    <location>
        <begin position="233"/>
        <end position="314"/>
    </location>
</feature>
<dbReference type="FunFam" id="3.80.10.10:FF:000777">
    <property type="entry name" value="RNI-like superfamily protein"/>
    <property type="match status" value="1"/>
</dbReference>
<feature type="compositionally biased region" description="Polar residues" evidence="1">
    <location>
        <begin position="363"/>
        <end position="372"/>
    </location>
</feature>
<protein>
    <submittedName>
        <fullName evidence="2">DNA repair protein rhp7-like isoform X2</fullName>
    </submittedName>
</protein>
<feature type="compositionally biased region" description="Polar residues" evidence="1">
    <location>
        <begin position="45"/>
        <end position="56"/>
    </location>
</feature>